<dbReference type="GO" id="GO:0004553">
    <property type="term" value="F:hydrolase activity, hydrolyzing O-glycosyl compounds"/>
    <property type="evidence" value="ECO:0007669"/>
    <property type="project" value="InterPro"/>
</dbReference>
<evidence type="ECO:0000256" key="2">
    <source>
        <dbReference type="ARBA" id="ARBA00022801"/>
    </source>
</evidence>
<proteinExistence type="inferred from homology"/>
<dbReference type="Pfam" id="PF04616">
    <property type="entry name" value="Glyco_hydro_43"/>
    <property type="match status" value="1"/>
</dbReference>
<feature type="domain" description="BIG2" evidence="5">
    <location>
        <begin position="267"/>
        <end position="345"/>
    </location>
</feature>
<dbReference type="RefSeq" id="WP_308456303.1">
    <property type="nucleotide sequence ID" value="NZ_JAJEQM010000007.1"/>
</dbReference>
<feature type="signal peptide" evidence="4">
    <location>
        <begin position="1"/>
        <end position="23"/>
    </location>
</feature>
<dbReference type="PANTHER" id="PTHR22925">
    <property type="entry name" value="GLYCOSYL HYDROLASE 43 FAMILY MEMBER"/>
    <property type="match status" value="1"/>
</dbReference>
<comment type="caution">
    <text evidence="6">The sequence shown here is derived from an EMBL/GenBank/DDBJ whole genome shotgun (WGS) entry which is preliminary data.</text>
</comment>
<dbReference type="InterPro" id="IPR008979">
    <property type="entry name" value="Galactose-bd-like_sf"/>
</dbReference>
<dbReference type="SUPFAM" id="SSF49785">
    <property type="entry name" value="Galactose-binding domain-like"/>
    <property type="match status" value="1"/>
</dbReference>
<accession>A0AAE3DYI3</accession>
<name>A0AAE3DYI3_9FIRM</name>
<dbReference type="Gene3D" id="2.60.120.260">
    <property type="entry name" value="Galactose-binding domain-like"/>
    <property type="match status" value="2"/>
</dbReference>
<dbReference type="SUPFAM" id="SSF75005">
    <property type="entry name" value="Arabinanase/levansucrase/invertase"/>
    <property type="match status" value="1"/>
</dbReference>
<keyword evidence="4" id="KW-0732">Signal</keyword>
<dbReference type="SUPFAM" id="SSF49373">
    <property type="entry name" value="Invasin/intimin cell-adhesion fragments"/>
    <property type="match status" value="2"/>
</dbReference>
<dbReference type="AlphaFoldDB" id="A0AAE3DYI3"/>
<dbReference type="InterPro" id="IPR008964">
    <property type="entry name" value="Invasin/intimin_cell_adhesion"/>
</dbReference>
<dbReference type="Gene3D" id="2.60.40.1080">
    <property type="match status" value="2"/>
</dbReference>
<dbReference type="PANTHER" id="PTHR22925:SF3">
    <property type="entry name" value="GLYCOSYL HYDROLASE FAMILY PROTEIN 43"/>
    <property type="match status" value="1"/>
</dbReference>
<evidence type="ECO:0000256" key="1">
    <source>
        <dbReference type="ARBA" id="ARBA00009865"/>
    </source>
</evidence>
<evidence type="ECO:0000256" key="4">
    <source>
        <dbReference type="SAM" id="SignalP"/>
    </source>
</evidence>
<dbReference type="GO" id="GO:0005975">
    <property type="term" value="P:carbohydrate metabolic process"/>
    <property type="evidence" value="ECO:0007669"/>
    <property type="project" value="InterPro"/>
</dbReference>
<gene>
    <name evidence="6" type="ORF">LKE05_06460</name>
</gene>
<dbReference type="Proteomes" id="UP001198242">
    <property type="component" value="Unassembled WGS sequence"/>
</dbReference>
<feature type="domain" description="BIG2" evidence="5">
    <location>
        <begin position="350"/>
        <end position="424"/>
    </location>
</feature>
<sequence length="919" mass="102747">MKNKVKIVTALLITALCTTSAYAAENLIKNDSFETELLGTNGWRFSGRDGWVYENENSADCTTDEVHSGEKALHFNSAVVAQRVELKRNVTYTLEFYIKAKEDCIVNVGFFDGSQDWPGSYPVKTKEISVNTDWTKHKIEFECNNTQDYLAYFNLWDKADVYVDDVVLKEADGYISRLMTGIDGDGAISYSADYKGGKLFGVALYDENNKLIGFKNNSTSGTFENVSGYGKYTVKSYLLEDDNLRSKTQEIEYNEDSSKNEDTSIGKAKSLTLSEHNVTINVGDENKILDAVIMPEFAYDNKVAWKSSDESIVKVSENGILTAVSNGNATITVSSEDGMLTDECKVTVTDKKSERLSLNKTSIELTEIDSVYPLSANIENSDLVWKSDNENIASVTDGIVTAKGKGKTTITVSTSDGKQTAKCAVNVNTSDKTITNDTFFKDTDGNYIYSQGGCIQKFGDKYYWYGVKYKEADIYAKNPENGKAGNAAYETFTCYSSDDLVNWEFEGYPLTGEPNGWVGRMGVVYNENAKKYVLISQYAPGMVYAVSDMPEGPFKIDHIQKTLPIQNDVTGDQTLFQDDDGKAYIICSSANGRAYQYVIPLRESDFLDIDEENIKMLFYDEDGSYIDENGEVDKKDKTGIEGNCMFKYNGNYYYTGSDLYGWNSSRVYVMQSDSILGDYNKDTGLPYIMNNTRDSFAHNSQAGFYTTIHGSENDLIIYCGDRWGDFAGNGIGYNQWVPLSFDKEGKPYFNNLHQWKLDAEKGTWEVGEGNNYISNPEFEADRKITATPTGWKVRDNVGNYSVSNARGKVDIGNFVIQETAPEDYISDLYQEITDLPNGTYTMTAWVKSSGGQNVCNVYAQSGDEKKTYSVKTNIDDWKEIVVATDIKVTDGKCTVGLYSDAHANEWVQMDNVRLVKNIE</sequence>
<keyword evidence="7" id="KW-1185">Reference proteome</keyword>
<evidence type="ECO:0000313" key="6">
    <source>
        <dbReference type="EMBL" id="MCC2210432.1"/>
    </source>
</evidence>
<feature type="chain" id="PRO_5041906696" evidence="4">
    <location>
        <begin position="24"/>
        <end position="919"/>
    </location>
</feature>
<dbReference type="Pfam" id="PF02368">
    <property type="entry name" value="Big_2"/>
    <property type="match status" value="2"/>
</dbReference>
<dbReference type="InterPro" id="IPR023296">
    <property type="entry name" value="Glyco_hydro_beta-prop_sf"/>
</dbReference>
<evidence type="ECO:0000256" key="3">
    <source>
        <dbReference type="ARBA" id="ARBA00023295"/>
    </source>
</evidence>
<keyword evidence="3" id="KW-0326">Glycosidase</keyword>
<reference evidence="6 7" key="1">
    <citation type="submission" date="2021-10" db="EMBL/GenBank/DDBJ databases">
        <title>Anaerobic single-cell dispensing facilitates the cultivation of human gut bacteria.</title>
        <authorList>
            <person name="Afrizal A."/>
        </authorList>
    </citation>
    <scope>NUCLEOTIDE SEQUENCE [LARGE SCALE GENOMIC DNA]</scope>
    <source>
        <strain evidence="6 7">CLA-AA-H232</strain>
    </source>
</reference>
<dbReference type="InterPro" id="IPR006710">
    <property type="entry name" value="Glyco_hydro_43"/>
</dbReference>
<comment type="similarity">
    <text evidence="1">Belongs to the glycosyl hydrolase 43 family.</text>
</comment>
<dbReference type="SMART" id="SM00635">
    <property type="entry name" value="BID_2"/>
    <property type="match status" value="2"/>
</dbReference>
<evidence type="ECO:0000313" key="7">
    <source>
        <dbReference type="Proteomes" id="UP001198242"/>
    </source>
</evidence>
<protein>
    <submittedName>
        <fullName evidence="6">Ig-like domain-containing protein</fullName>
    </submittedName>
</protein>
<organism evidence="6 7">
    <name type="scientific">Hominilimicola fabiformis</name>
    <dbReference type="NCBI Taxonomy" id="2885356"/>
    <lineage>
        <taxon>Bacteria</taxon>
        <taxon>Bacillati</taxon>
        <taxon>Bacillota</taxon>
        <taxon>Clostridia</taxon>
        <taxon>Eubacteriales</taxon>
        <taxon>Oscillospiraceae</taxon>
        <taxon>Hominilimicola</taxon>
    </lineage>
</organism>
<dbReference type="Gene3D" id="2.115.10.20">
    <property type="entry name" value="Glycosyl hydrolase domain, family 43"/>
    <property type="match status" value="1"/>
</dbReference>
<dbReference type="EMBL" id="JAJEQM010000007">
    <property type="protein sequence ID" value="MCC2210432.1"/>
    <property type="molecule type" value="Genomic_DNA"/>
</dbReference>
<evidence type="ECO:0000259" key="5">
    <source>
        <dbReference type="SMART" id="SM00635"/>
    </source>
</evidence>
<dbReference type="InterPro" id="IPR003343">
    <property type="entry name" value="Big_2"/>
</dbReference>
<keyword evidence="2" id="KW-0378">Hydrolase</keyword>